<dbReference type="EMBL" id="CP022684">
    <property type="protein sequence ID" value="AUM13390.1"/>
    <property type="molecule type" value="Genomic_DNA"/>
</dbReference>
<protein>
    <recommendedName>
        <fullName evidence="4">DUF1449 domain-containing protein</fullName>
    </recommendedName>
</protein>
<keyword evidence="3" id="KW-1185">Reference proteome</keyword>
<dbReference type="KEGG" id="kak:Kalk_13595"/>
<gene>
    <name evidence="2" type="ORF">Kalk_13595</name>
</gene>
<evidence type="ECO:0000256" key="1">
    <source>
        <dbReference type="SAM" id="Phobius"/>
    </source>
</evidence>
<keyword evidence="1" id="KW-0472">Membrane</keyword>
<proteinExistence type="predicted"/>
<dbReference type="RefSeq" id="WP_101894768.1">
    <property type="nucleotide sequence ID" value="NZ_CP022684.1"/>
</dbReference>
<sequence length="216" mass="23776">MEAFFANIFHYPTVFFTVLLLVLAVYWFFAILGMIDIDVLDLDMDVDADVDVDLEGLTGLAGLLVTLGLTGVPVTVVVTLLSLLAWLVSYFVVHLFFFWEPGSLMGYLVGTAVVPLAIAVSIPVTAQLIKPLKPLFKKAYTPPPEKVLLGRTCNVRSTRVDEAFGEAAVDLDGASLILRIRAKADAGLKRGDAVVLIEHRPEDNTYWVVPEHEFKK</sequence>
<feature type="transmembrane region" description="Helical" evidence="1">
    <location>
        <begin position="105"/>
        <end position="129"/>
    </location>
</feature>
<dbReference type="OrthoDB" id="8912654at2"/>
<feature type="transmembrane region" description="Helical" evidence="1">
    <location>
        <begin position="83"/>
        <end position="99"/>
    </location>
</feature>
<name>A0A2K9LMC5_9GAMM</name>
<dbReference type="AlphaFoldDB" id="A0A2K9LMC5"/>
<keyword evidence="1" id="KW-0812">Transmembrane</keyword>
<keyword evidence="1" id="KW-1133">Transmembrane helix</keyword>
<accession>A0A2K9LMC5</accession>
<reference evidence="3" key="1">
    <citation type="submission" date="2017-08" db="EMBL/GenBank/DDBJ databases">
        <title>Direct submision.</title>
        <authorList>
            <person name="Kim S.-J."/>
            <person name="Rhee S.-K."/>
        </authorList>
    </citation>
    <scope>NUCLEOTIDE SEQUENCE [LARGE SCALE GENOMIC DNA]</scope>
    <source>
        <strain evidence="3">GI5</strain>
    </source>
</reference>
<organism evidence="2 3">
    <name type="scientific">Ketobacter alkanivorans</name>
    <dbReference type="NCBI Taxonomy" id="1917421"/>
    <lineage>
        <taxon>Bacteria</taxon>
        <taxon>Pseudomonadati</taxon>
        <taxon>Pseudomonadota</taxon>
        <taxon>Gammaproteobacteria</taxon>
        <taxon>Pseudomonadales</taxon>
        <taxon>Ketobacteraceae</taxon>
        <taxon>Ketobacter</taxon>
    </lineage>
</organism>
<evidence type="ECO:0000313" key="3">
    <source>
        <dbReference type="Proteomes" id="UP000235116"/>
    </source>
</evidence>
<dbReference type="Proteomes" id="UP000235116">
    <property type="component" value="Chromosome"/>
</dbReference>
<evidence type="ECO:0000313" key="2">
    <source>
        <dbReference type="EMBL" id="AUM13390.1"/>
    </source>
</evidence>
<evidence type="ECO:0008006" key="4">
    <source>
        <dbReference type="Google" id="ProtNLM"/>
    </source>
</evidence>
<feature type="transmembrane region" description="Helical" evidence="1">
    <location>
        <begin position="12"/>
        <end position="37"/>
    </location>
</feature>